<dbReference type="PROSITE" id="PS50005">
    <property type="entry name" value="TPR"/>
    <property type="match status" value="1"/>
</dbReference>
<evidence type="ECO:0000256" key="1">
    <source>
        <dbReference type="SAM" id="MobiDB-lite"/>
    </source>
</evidence>
<dbReference type="Pfam" id="PF13432">
    <property type="entry name" value="TPR_16"/>
    <property type="match status" value="2"/>
</dbReference>
<dbReference type="PANTHER" id="PTHR12558:SF13">
    <property type="entry name" value="CELL DIVISION CYCLE PROTEIN 27 HOMOLOG"/>
    <property type="match status" value="1"/>
</dbReference>
<dbReference type="PANTHER" id="PTHR12558">
    <property type="entry name" value="CELL DIVISION CYCLE 16,23,27"/>
    <property type="match status" value="1"/>
</dbReference>
<reference evidence="2" key="1">
    <citation type="submission" date="2014-11" db="EMBL/GenBank/DDBJ databases">
        <authorList>
            <person name="Malar M.C."/>
            <person name="Sen D."/>
            <person name="Tripathy S."/>
        </authorList>
    </citation>
    <scope>NUCLEOTIDE SEQUENCE</scope>
    <source>
        <strain evidence="2">BDU141951</strain>
    </source>
</reference>
<reference evidence="2" key="2">
    <citation type="journal article" date="2015" name="Genome Announc.">
        <title>Draft Genome Sequence of Filamentous Marine Cyanobacterium Lyngbya confervoides Strain BDU141951.</title>
        <authorList>
            <person name="Chandrababunaidu M.M."/>
            <person name="Sen D."/>
            <person name="Tripathy S."/>
        </authorList>
    </citation>
    <scope>NUCLEOTIDE SEQUENCE</scope>
    <source>
        <strain evidence="2">BDU141951</strain>
    </source>
</reference>
<protein>
    <submittedName>
        <fullName evidence="2">Tetratricopeptide repeat protein</fullName>
    </submittedName>
</protein>
<name>A0A0C1UQY3_9CYAN</name>
<comment type="caution">
    <text evidence="2">The sequence shown here is derived from an EMBL/GenBank/DDBJ whole genome shotgun (WGS) entry which is preliminary data.</text>
</comment>
<reference evidence="2" key="3">
    <citation type="submission" date="2020-02" db="EMBL/GenBank/DDBJ databases">
        <authorList>
            <person name="Sarangi A.N."/>
            <person name="Ghosh S."/>
            <person name="Mukherjee M."/>
            <person name="Tripathy S."/>
        </authorList>
    </citation>
    <scope>NUCLEOTIDE SEQUENCE</scope>
    <source>
        <strain evidence="2">BDU141951</strain>
    </source>
</reference>
<organism evidence="2">
    <name type="scientific">Lyngbya confervoides BDU141951</name>
    <dbReference type="NCBI Taxonomy" id="1574623"/>
    <lineage>
        <taxon>Bacteria</taxon>
        <taxon>Bacillati</taxon>
        <taxon>Cyanobacteriota</taxon>
        <taxon>Cyanophyceae</taxon>
        <taxon>Oscillatoriophycideae</taxon>
        <taxon>Oscillatoriales</taxon>
        <taxon>Microcoleaceae</taxon>
        <taxon>Lyngbya</taxon>
    </lineage>
</organism>
<feature type="compositionally biased region" description="Low complexity" evidence="1">
    <location>
        <begin position="277"/>
        <end position="292"/>
    </location>
</feature>
<accession>A0A0C1UQY3</accession>
<dbReference type="EMBL" id="JTHE02000003">
    <property type="protein sequence ID" value="NEV68289.1"/>
    <property type="molecule type" value="Genomic_DNA"/>
</dbReference>
<dbReference type="SUPFAM" id="SSF48452">
    <property type="entry name" value="TPR-like"/>
    <property type="match status" value="1"/>
</dbReference>
<dbReference type="AlphaFoldDB" id="A0A0C1UQY3"/>
<sequence length="303" mass="32517">MAVKRNRWLVISVLVVAVGAFLALSVLPFLTAGGDRSSTATSTSNASPEVNDAQAELEARAKGYELVLEREPDNQTAIEGLVDARIQLGDLEGVVEPLEKLAELNPNTPEYRVLLGQTKQSIGDLDGAADEFRTVLDQRPGEMNALQGLTALLLQQERPQAAVGLLQDTLQSAPQINEVTPGAVDVGSVQLLLAQVYVEEGDIDEALRVYDDAIDAAPEDFRPVLAKALVLRDAGREPDAVVLFRQAEELAPAQFKDQVRQLSSNQEATPEGEAIAPDESAAPTEPSEPAAPESEETDDEFID</sequence>
<dbReference type="InterPro" id="IPR019734">
    <property type="entry name" value="TPR_rpt"/>
</dbReference>
<dbReference type="SMART" id="SM00028">
    <property type="entry name" value="TPR"/>
    <property type="match status" value="3"/>
</dbReference>
<dbReference type="InterPro" id="IPR011990">
    <property type="entry name" value="TPR-like_helical_dom_sf"/>
</dbReference>
<feature type="compositionally biased region" description="Acidic residues" evidence="1">
    <location>
        <begin position="293"/>
        <end position="303"/>
    </location>
</feature>
<dbReference type="Gene3D" id="1.25.40.10">
    <property type="entry name" value="Tetratricopeptide repeat domain"/>
    <property type="match status" value="1"/>
</dbReference>
<proteinExistence type="predicted"/>
<gene>
    <name evidence="2" type="ORF">QQ91_014335</name>
</gene>
<feature type="region of interest" description="Disordered" evidence="1">
    <location>
        <begin position="255"/>
        <end position="303"/>
    </location>
</feature>
<evidence type="ECO:0000313" key="2">
    <source>
        <dbReference type="EMBL" id="NEV68289.1"/>
    </source>
</evidence>